<gene>
    <name evidence="6" type="ORF">ZYGR_0U02240</name>
</gene>
<dbReference type="GO" id="GO:0005829">
    <property type="term" value="C:cytosol"/>
    <property type="evidence" value="ECO:0007669"/>
    <property type="project" value="TreeGrafter"/>
</dbReference>
<reference evidence="6 7" key="1">
    <citation type="submission" date="2016-08" db="EMBL/GenBank/DDBJ databases">
        <title>Draft genome sequence of allopolyploid Zygosaccharomyces rouxii.</title>
        <authorList>
            <person name="Watanabe J."/>
            <person name="Uehara K."/>
            <person name="Mogi Y."/>
            <person name="Tsukioka Y."/>
        </authorList>
    </citation>
    <scope>NUCLEOTIDE SEQUENCE [LARGE SCALE GENOMIC DNA]</scope>
    <source>
        <strain evidence="6 7">NBRC 110957</strain>
    </source>
</reference>
<evidence type="ECO:0000256" key="5">
    <source>
        <dbReference type="ARBA" id="ARBA00039932"/>
    </source>
</evidence>
<evidence type="ECO:0000313" key="6">
    <source>
        <dbReference type="EMBL" id="GAV50368.1"/>
    </source>
</evidence>
<dbReference type="Gene3D" id="3.40.50.150">
    <property type="entry name" value="Vaccinia Virus protein VP39"/>
    <property type="match status" value="1"/>
</dbReference>
<organism evidence="6 7">
    <name type="scientific">Zygosaccharomyces rouxii</name>
    <dbReference type="NCBI Taxonomy" id="4956"/>
    <lineage>
        <taxon>Eukaryota</taxon>
        <taxon>Fungi</taxon>
        <taxon>Dikarya</taxon>
        <taxon>Ascomycota</taxon>
        <taxon>Saccharomycotina</taxon>
        <taxon>Saccharomycetes</taxon>
        <taxon>Saccharomycetales</taxon>
        <taxon>Saccharomycetaceae</taxon>
        <taxon>Zygosaccharomyces</taxon>
    </lineage>
</organism>
<evidence type="ECO:0000256" key="3">
    <source>
        <dbReference type="ARBA" id="ARBA00022691"/>
    </source>
</evidence>
<evidence type="ECO:0000313" key="7">
    <source>
        <dbReference type="Proteomes" id="UP000187013"/>
    </source>
</evidence>
<dbReference type="GO" id="GO:0032259">
    <property type="term" value="P:methylation"/>
    <property type="evidence" value="ECO:0007669"/>
    <property type="project" value="UniProtKB-KW"/>
</dbReference>
<dbReference type="GO" id="GO:0032991">
    <property type="term" value="C:protein-containing complex"/>
    <property type="evidence" value="ECO:0007669"/>
    <property type="project" value="TreeGrafter"/>
</dbReference>
<keyword evidence="1" id="KW-0489">Methyltransferase</keyword>
<dbReference type="Proteomes" id="UP000187013">
    <property type="component" value="Unassembled WGS sequence"/>
</dbReference>
<dbReference type="eggNOG" id="KOG1018">
    <property type="taxonomic scope" value="Eukaryota"/>
</dbReference>
<protein>
    <recommendedName>
        <fullName evidence="5">Ribosomal lysine N-methyltransferase 5</fullName>
    </recommendedName>
</protein>
<dbReference type="AlphaFoldDB" id="A0A1Q3A3W0"/>
<comment type="caution">
    <text evidence="6">The sequence shown here is derived from an EMBL/GenBank/DDBJ whole genome shotgun (WGS) entry which is preliminary data.</text>
</comment>
<accession>A0A1Q3A3W0</accession>
<evidence type="ECO:0000256" key="2">
    <source>
        <dbReference type="ARBA" id="ARBA00022679"/>
    </source>
</evidence>
<dbReference type="EMBL" id="BDGX01000021">
    <property type="protein sequence ID" value="GAV50368.1"/>
    <property type="molecule type" value="Genomic_DNA"/>
</dbReference>
<dbReference type="GO" id="GO:0008757">
    <property type="term" value="F:S-adenosylmethionine-dependent methyltransferase activity"/>
    <property type="evidence" value="ECO:0007669"/>
    <property type="project" value="UniProtKB-ARBA"/>
</dbReference>
<sequence length="318" mass="36194">MVFHLKPLDVDNIHEHIFDRYTLLESLAGGLSQDLGIHQRDEIVQVDIEPPITTKVKGKRKASKGLQPYNFTIRQSIAGLNSSSNANSTTGYVLWSTTPTFARWLLYDANALPLREEDTDTSIPAIFSGSKSTAVVELGSGISGILPIVLGDQVDHYVCTDQKGILSKLKYNIEENLLQFNRRRCISEFLQIELPSNEDQQRRNTRLEIVELDWEKFNGPTAQTHLTRISEECSTVHIVAMDVIYNDFLIDPFLKTLNHLRNYYLNEGLITHCIVGIHLRAQDVVEAFLERAILEYNLPICSVEDPFLEKTRVSLYYI</sequence>
<comment type="similarity">
    <text evidence="4">Belongs to the class I-like SAM-binding methyltransferase superfamily. RKM5 family.</text>
</comment>
<dbReference type="PANTHER" id="PTHR14614">
    <property type="entry name" value="HEPATOCELLULAR CARCINOMA-ASSOCIATED ANTIGEN"/>
    <property type="match status" value="1"/>
</dbReference>
<keyword evidence="3" id="KW-0949">S-adenosyl-L-methionine</keyword>
<dbReference type="OrthoDB" id="2529286at2759"/>
<proteinExistence type="inferred from homology"/>
<name>A0A1Q3A3W0_ZYGRO</name>
<evidence type="ECO:0000256" key="1">
    <source>
        <dbReference type="ARBA" id="ARBA00022603"/>
    </source>
</evidence>
<evidence type="ECO:0000256" key="4">
    <source>
        <dbReference type="ARBA" id="ARBA00038458"/>
    </source>
</evidence>
<dbReference type="PANTHER" id="PTHR14614:SF109">
    <property type="entry name" value="RIBOSOMAL LYSINE N-METHYLTRANSFERASE 5"/>
    <property type="match status" value="1"/>
</dbReference>
<dbReference type="InterPro" id="IPR029063">
    <property type="entry name" value="SAM-dependent_MTases_sf"/>
</dbReference>
<dbReference type="InterPro" id="IPR019410">
    <property type="entry name" value="Methyltransf_16"/>
</dbReference>
<keyword evidence="2" id="KW-0808">Transferase</keyword>